<keyword evidence="1" id="KW-0472">Membrane</keyword>
<dbReference type="AlphaFoldDB" id="A0A3M0KIW1"/>
<keyword evidence="1" id="KW-0812">Transmembrane</keyword>
<evidence type="ECO:0000256" key="1">
    <source>
        <dbReference type="SAM" id="Phobius"/>
    </source>
</evidence>
<evidence type="ECO:0000313" key="2">
    <source>
        <dbReference type="EMBL" id="RMC13182.1"/>
    </source>
</evidence>
<reference evidence="2 3" key="1">
    <citation type="submission" date="2018-07" db="EMBL/GenBank/DDBJ databases">
        <title>A high quality draft genome assembly of the barn swallow (H. rustica rustica).</title>
        <authorList>
            <person name="Formenti G."/>
            <person name="Chiara M."/>
            <person name="Poveda L."/>
            <person name="Francoijs K.-J."/>
            <person name="Bonisoli-Alquati A."/>
            <person name="Canova L."/>
            <person name="Gianfranceschi L."/>
            <person name="Horner D.S."/>
            <person name="Saino N."/>
        </authorList>
    </citation>
    <scope>NUCLEOTIDE SEQUENCE [LARGE SCALE GENOMIC DNA]</scope>
    <source>
        <strain evidence="2">Chelidonia</strain>
        <tissue evidence="2">Blood</tissue>
    </source>
</reference>
<name>A0A3M0KIW1_HIRRU</name>
<dbReference type="EMBL" id="QRBI01000106">
    <property type="protein sequence ID" value="RMC13182.1"/>
    <property type="molecule type" value="Genomic_DNA"/>
</dbReference>
<feature type="transmembrane region" description="Helical" evidence="1">
    <location>
        <begin position="60"/>
        <end position="93"/>
    </location>
</feature>
<sequence>MHILCAVRNLITGGAARGLDGDLSVVSDFSGWCKGPGHSPAALAWFSVHIPIKGGCLTSLYVIVVIITIIVIIIIVIIIFIIVIIIIINIIIIL</sequence>
<keyword evidence="1" id="KW-1133">Transmembrane helix</keyword>
<evidence type="ECO:0000313" key="3">
    <source>
        <dbReference type="Proteomes" id="UP000269221"/>
    </source>
</evidence>
<keyword evidence="3" id="KW-1185">Reference proteome</keyword>
<protein>
    <submittedName>
        <fullName evidence="2">Uncharacterized protein</fullName>
    </submittedName>
</protein>
<proteinExistence type="predicted"/>
<accession>A0A3M0KIW1</accession>
<gene>
    <name evidence="2" type="ORF">DUI87_10715</name>
</gene>
<dbReference type="Proteomes" id="UP000269221">
    <property type="component" value="Unassembled WGS sequence"/>
</dbReference>
<comment type="caution">
    <text evidence="2">The sequence shown here is derived from an EMBL/GenBank/DDBJ whole genome shotgun (WGS) entry which is preliminary data.</text>
</comment>
<organism evidence="2 3">
    <name type="scientific">Hirundo rustica rustica</name>
    <dbReference type="NCBI Taxonomy" id="333673"/>
    <lineage>
        <taxon>Eukaryota</taxon>
        <taxon>Metazoa</taxon>
        <taxon>Chordata</taxon>
        <taxon>Craniata</taxon>
        <taxon>Vertebrata</taxon>
        <taxon>Euteleostomi</taxon>
        <taxon>Archelosauria</taxon>
        <taxon>Archosauria</taxon>
        <taxon>Dinosauria</taxon>
        <taxon>Saurischia</taxon>
        <taxon>Theropoda</taxon>
        <taxon>Coelurosauria</taxon>
        <taxon>Aves</taxon>
        <taxon>Neognathae</taxon>
        <taxon>Neoaves</taxon>
        <taxon>Telluraves</taxon>
        <taxon>Australaves</taxon>
        <taxon>Passeriformes</taxon>
        <taxon>Sylvioidea</taxon>
        <taxon>Hirundinidae</taxon>
        <taxon>Hirundo</taxon>
    </lineage>
</organism>